<dbReference type="GO" id="GO:0003964">
    <property type="term" value="F:RNA-directed DNA polymerase activity"/>
    <property type="evidence" value="ECO:0007669"/>
    <property type="project" value="UniProtKB-KW"/>
</dbReference>
<evidence type="ECO:0000259" key="1">
    <source>
        <dbReference type="PROSITE" id="PS50878"/>
    </source>
</evidence>
<feature type="domain" description="Reverse transcriptase" evidence="1">
    <location>
        <begin position="53"/>
        <end position="319"/>
    </location>
</feature>
<organism evidence="2">
    <name type="scientific">Sipha flava</name>
    <name type="common">yellow sugarcane aphid</name>
    <dbReference type="NCBI Taxonomy" id="143950"/>
    <lineage>
        <taxon>Eukaryota</taxon>
        <taxon>Metazoa</taxon>
        <taxon>Ecdysozoa</taxon>
        <taxon>Arthropoda</taxon>
        <taxon>Hexapoda</taxon>
        <taxon>Insecta</taxon>
        <taxon>Pterygota</taxon>
        <taxon>Neoptera</taxon>
        <taxon>Paraneoptera</taxon>
        <taxon>Hemiptera</taxon>
        <taxon>Sternorrhyncha</taxon>
        <taxon>Aphidomorpha</taxon>
        <taxon>Aphidoidea</taxon>
        <taxon>Aphididae</taxon>
        <taxon>Sipha</taxon>
    </lineage>
</organism>
<dbReference type="OrthoDB" id="6630579at2759"/>
<dbReference type="SUPFAM" id="SSF56672">
    <property type="entry name" value="DNA/RNA polymerases"/>
    <property type="match status" value="1"/>
</dbReference>
<name>A0A2S2QTZ8_9HEMI</name>
<dbReference type="InterPro" id="IPR043502">
    <property type="entry name" value="DNA/RNA_pol_sf"/>
</dbReference>
<reference evidence="2" key="1">
    <citation type="submission" date="2018-04" db="EMBL/GenBank/DDBJ databases">
        <title>Transcriptome assembly of Sipha flava.</title>
        <authorList>
            <person name="Scully E.D."/>
            <person name="Geib S.M."/>
            <person name="Palmer N.A."/>
            <person name="Koch K."/>
            <person name="Bradshaw J."/>
            <person name="Heng-Moss T."/>
            <person name="Sarath G."/>
        </authorList>
    </citation>
    <scope>NUCLEOTIDE SEQUENCE</scope>
</reference>
<dbReference type="EMBL" id="GGMS01012005">
    <property type="protein sequence ID" value="MBY81208.1"/>
    <property type="molecule type" value="Transcribed_RNA"/>
</dbReference>
<proteinExistence type="predicted"/>
<evidence type="ECO:0000313" key="2">
    <source>
        <dbReference type="EMBL" id="MBY81208.1"/>
    </source>
</evidence>
<keyword evidence="2" id="KW-0548">Nucleotidyltransferase</keyword>
<gene>
    <name evidence="2" type="ORF">g.96726</name>
</gene>
<accession>A0A2S2QTZ8</accession>
<keyword evidence="2" id="KW-0808">Transferase</keyword>
<dbReference type="InterPro" id="IPR000477">
    <property type="entry name" value="RT_dom"/>
</dbReference>
<dbReference type="PROSITE" id="PS50878">
    <property type="entry name" value="RT_POL"/>
    <property type="match status" value="1"/>
</dbReference>
<dbReference type="AlphaFoldDB" id="A0A2S2QTZ8"/>
<dbReference type="Pfam" id="PF00078">
    <property type="entry name" value="RVT_1"/>
    <property type="match status" value="1"/>
</dbReference>
<dbReference type="CDD" id="cd01650">
    <property type="entry name" value="RT_nLTR_like"/>
    <property type="match status" value="1"/>
</dbReference>
<dbReference type="PANTHER" id="PTHR19446">
    <property type="entry name" value="REVERSE TRANSCRIPTASES"/>
    <property type="match status" value="1"/>
</dbReference>
<protein>
    <submittedName>
        <fullName evidence="2">Putative RNA-directed DNA polymerase</fullName>
    </submittedName>
</protein>
<keyword evidence="2" id="KW-0695">RNA-directed DNA polymerase</keyword>
<sequence>MSRPINHVSPNEISNIIQRLKPNKSPGHDLITNKILKHLPRKTIVLLTYIFNSMLRLSYFPTIWKLSIIILIPKPGKPPNVPTSYRPISLLPTLGKLFEKVVLKRLRPITETQKIIPNAQFGFRAKHSTIQQVHRLVDTISSSFENKKYCPGIFLDVAQAFDRVWHTGLLYKIKQFLPAPLYLLIRSFLEHRTFKVRHSNSLSSFFSIQAGVPQSSDLSPDLYNIFVSDIPTTQNTLLATYADDTSILSPNNSSEEAFNALQLHLDLIDKWSSDWKIKINADKSILVSFTLNKKNTPIILFQGVPIPSLAQVKYLGIVLDKRLTWGPHLKSKRKSLNSRSHLLRPMLKSKLPIHNKIQIYKSLLRPIWSYGAQIWGCAKPTQIKTIEAFQSISLRTITSAPWFVSNHTLHKDLTIETVENLVKTHYKKFHYKLLHHPNQHTATIPGNSPRRLKRC</sequence>